<reference evidence="2 3" key="1">
    <citation type="journal article" date="2014" name="PLoS Genet.">
        <title>Analysis of the Phlebiopsis gigantea genome, transcriptome and secretome provides insight into its pioneer colonization strategies of wood.</title>
        <authorList>
            <person name="Hori C."/>
            <person name="Ishida T."/>
            <person name="Igarashi K."/>
            <person name="Samejima M."/>
            <person name="Suzuki H."/>
            <person name="Master E."/>
            <person name="Ferreira P."/>
            <person name="Ruiz-Duenas F.J."/>
            <person name="Held B."/>
            <person name="Canessa P."/>
            <person name="Larrondo L.F."/>
            <person name="Schmoll M."/>
            <person name="Druzhinina I.S."/>
            <person name="Kubicek C.P."/>
            <person name="Gaskell J.A."/>
            <person name="Kersten P."/>
            <person name="St John F."/>
            <person name="Glasner J."/>
            <person name="Sabat G."/>
            <person name="Splinter BonDurant S."/>
            <person name="Syed K."/>
            <person name="Yadav J."/>
            <person name="Mgbeahuruike A.C."/>
            <person name="Kovalchuk A."/>
            <person name="Asiegbu F.O."/>
            <person name="Lackner G."/>
            <person name="Hoffmeister D."/>
            <person name="Rencoret J."/>
            <person name="Gutierrez A."/>
            <person name="Sun H."/>
            <person name="Lindquist E."/>
            <person name="Barry K."/>
            <person name="Riley R."/>
            <person name="Grigoriev I.V."/>
            <person name="Henrissat B."/>
            <person name="Kues U."/>
            <person name="Berka R.M."/>
            <person name="Martinez A.T."/>
            <person name="Covert S.F."/>
            <person name="Blanchette R.A."/>
            <person name="Cullen D."/>
        </authorList>
    </citation>
    <scope>NUCLEOTIDE SEQUENCE [LARGE SCALE GENOMIC DNA]</scope>
    <source>
        <strain evidence="2 3">11061_1 CR5-6</strain>
    </source>
</reference>
<feature type="compositionally biased region" description="Basic and acidic residues" evidence="1">
    <location>
        <begin position="276"/>
        <end position="287"/>
    </location>
</feature>
<proteinExistence type="predicted"/>
<sequence length="326" mass="36128">MEEVEVEEEVTVASSSRSGVSVSPAKRVESVAPTEILPEEVEDLQPRSRQKSAVRRSMPPPPEPPVTRRASRHAPETSFRPEVLKGKGRAFDPPAPEAEPSMMRRHTFVDAGRPLVSRRAGMWPRHSLPAAISRPPKRASSRRSSMVVDGIPLSEQDQRAMVKVGLDVTLQQKAAQSGFAPDVVRHAFRAVGKLDLLDRWLREMTNNVSTTAQRVALRLVKEEEALSRSGYCDDDEDGEEDEGSAGSSELEREPETSWSEEQSSVYYPPDNSRAADLLRAEAERQRLGEAGSSRGASGRREEPAPAPSRDPRMNFAQQILGKLRHR</sequence>
<dbReference type="HOGENOM" id="CLU_852873_0_0_1"/>
<feature type="region of interest" description="Disordered" evidence="1">
    <location>
        <begin position="226"/>
        <end position="326"/>
    </location>
</feature>
<organism evidence="2 3">
    <name type="scientific">Phlebiopsis gigantea (strain 11061_1 CR5-6)</name>
    <name type="common">White-rot fungus</name>
    <name type="synonym">Peniophora gigantea</name>
    <dbReference type="NCBI Taxonomy" id="745531"/>
    <lineage>
        <taxon>Eukaryota</taxon>
        <taxon>Fungi</taxon>
        <taxon>Dikarya</taxon>
        <taxon>Basidiomycota</taxon>
        <taxon>Agaricomycotina</taxon>
        <taxon>Agaricomycetes</taxon>
        <taxon>Polyporales</taxon>
        <taxon>Phanerochaetaceae</taxon>
        <taxon>Phlebiopsis</taxon>
    </lineage>
</organism>
<evidence type="ECO:0000313" key="3">
    <source>
        <dbReference type="Proteomes" id="UP000053257"/>
    </source>
</evidence>
<feature type="region of interest" description="Disordered" evidence="1">
    <location>
        <begin position="1"/>
        <end position="100"/>
    </location>
</feature>
<protein>
    <submittedName>
        <fullName evidence="2">Uncharacterized protein</fullName>
    </submittedName>
</protein>
<dbReference type="EMBL" id="KN840496">
    <property type="protein sequence ID" value="KIP07510.1"/>
    <property type="molecule type" value="Genomic_DNA"/>
</dbReference>
<keyword evidence="3" id="KW-1185">Reference proteome</keyword>
<dbReference type="AlphaFoldDB" id="A0A0C3SB05"/>
<accession>A0A0C3SB05</accession>
<feature type="compositionally biased region" description="Polar residues" evidence="1">
    <location>
        <begin position="256"/>
        <end position="265"/>
    </location>
</feature>
<feature type="compositionally biased region" description="Acidic residues" evidence="1">
    <location>
        <begin position="232"/>
        <end position="243"/>
    </location>
</feature>
<evidence type="ECO:0000256" key="1">
    <source>
        <dbReference type="SAM" id="MobiDB-lite"/>
    </source>
</evidence>
<feature type="compositionally biased region" description="Acidic residues" evidence="1">
    <location>
        <begin position="1"/>
        <end position="10"/>
    </location>
</feature>
<feature type="compositionally biased region" description="Low complexity" evidence="1">
    <location>
        <begin position="11"/>
        <end position="23"/>
    </location>
</feature>
<dbReference type="Proteomes" id="UP000053257">
    <property type="component" value="Unassembled WGS sequence"/>
</dbReference>
<evidence type="ECO:0000313" key="2">
    <source>
        <dbReference type="EMBL" id="KIP07510.1"/>
    </source>
</evidence>
<gene>
    <name evidence="2" type="ORF">PHLGIDRAFT_416085</name>
</gene>
<name>A0A0C3SB05_PHLG1</name>